<evidence type="ECO:0000313" key="1">
    <source>
        <dbReference type="EMBL" id="KAK3174911.1"/>
    </source>
</evidence>
<sequence>MPIHDPYDPDVILYSDLFEDADENLDFGTVKGATRLELDSQLNPVSIPLQPRKAGMSPKEQACPACAESKKLAELDKKIDSCIACRCSFSQDAITRETPILMTAYKRRRKMYNQNQRGRLHHCRVKIKVLEQWGMGMAGMRVKGTADIWTNASKFNK</sequence>
<dbReference type="EMBL" id="JASNWA010000006">
    <property type="protein sequence ID" value="KAK3174911.1"/>
    <property type="molecule type" value="Genomic_DNA"/>
</dbReference>
<dbReference type="AlphaFoldDB" id="A0AAD9ZC40"/>
<keyword evidence="2" id="KW-1185">Reference proteome</keyword>
<organism evidence="1 2">
    <name type="scientific">Lepraria neglecta</name>
    <dbReference type="NCBI Taxonomy" id="209136"/>
    <lineage>
        <taxon>Eukaryota</taxon>
        <taxon>Fungi</taxon>
        <taxon>Dikarya</taxon>
        <taxon>Ascomycota</taxon>
        <taxon>Pezizomycotina</taxon>
        <taxon>Lecanoromycetes</taxon>
        <taxon>OSLEUM clade</taxon>
        <taxon>Lecanoromycetidae</taxon>
        <taxon>Lecanorales</taxon>
        <taxon>Lecanorineae</taxon>
        <taxon>Stereocaulaceae</taxon>
        <taxon>Lepraria</taxon>
    </lineage>
</organism>
<comment type="caution">
    <text evidence="1">The sequence shown here is derived from an EMBL/GenBank/DDBJ whole genome shotgun (WGS) entry which is preliminary data.</text>
</comment>
<gene>
    <name evidence="1" type="ORF">OEA41_002157</name>
</gene>
<proteinExistence type="predicted"/>
<reference evidence="1" key="1">
    <citation type="submission" date="2022-11" db="EMBL/GenBank/DDBJ databases">
        <title>Chromosomal genome sequence assembly and mating type (MAT) locus characterization of the leprose asexual lichenized fungus Lepraria neglecta (Nyl.) Erichsen.</title>
        <authorList>
            <person name="Allen J.L."/>
            <person name="Pfeffer B."/>
        </authorList>
    </citation>
    <scope>NUCLEOTIDE SEQUENCE</scope>
    <source>
        <strain evidence="1">Allen 5258</strain>
    </source>
</reference>
<protein>
    <submittedName>
        <fullName evidence="1">Uncharacterized protein</fullName>
    </submittedName>
</protein>
<name>A0AAD9ZC40_9LECA</name>
<accession>A0AAD9ZC40</accession>
<evidence type="ECO:0000313" key="2">
    <source>
        <dbReference type="Proteomes" id="UP001276659"/>
    </source>
</evidence>
<dbReference type="Proteomes" id="UP001276659">
    <property type="component" value="Unassembled WGS sequence"/>
</dbReference>